<evidence type="ECO:0008006" key="4">
    <source>
        <dbReference type="Google" id="ProtNLM"/>
    </source>
</evidence>
<dbReference type="AlphaFoldDB" id="A0A7J6N0J2"/>
<reference evidence="2 3" key="1">
    <citation type="submission" date="2020-04" db="EMBL/GenBank/DDBJ databases">
        <title>Perkinsus chesapeaki whole genome sequence.</title>
        <authorList>
            <person name="Bogema D.R."/>
        </authorList>
    </citation>
    <scope>NUCLEOTIDE SEQUENCE [LARGE SCALE GENOMIC DNA]</scope>
    <source>
        <strain evidence="2">ATCC PRA-425</strain>
    </source>
</reference>
<name>A0A7J6N0J2_PERCH</name>
<dbReference type="Proteomes" id="UP000591131">
    <property type="component" value="Unassembled WGS sequence"/>
</dbReference>
<accession>A0A7J6N0J2</accession>
<feature type="signal peptide" evidence="1">
    <location>
        <begin position="1"/>
        <end position="27"/>
    </location>
</feature>
<proteinExistence type="predicted"/>
<sequence>MPPLRCETWVAFLIYNLLALCLSGVGASQQATVFVYPRDVNPYKHPYSVLSQPSDYKAYMDAGITQFIFTGDMDLYGSGDLHLYPNATYIQSISKLVGDRARVLLCFSHYYDSNLPKFRRDAQALIDATGAAGVLFGTYMERTDGKAYKYWRLLNKMMASIRSLKGRNGRRALTGFWFDGFNPGPTFWLNLKKSQPWLNADYAYALIFSVDEVRTSYEWARDIADRFIEASGDGSKLSFILQCYGYSAPDASPFVVRRYYELIQGGADPRGNGTFNGTFFHSPYQIERKATIVDKYDLLGMGVNAVDGDLPPTNPLSMVRVITRSMSRLDTAGSLRVQ</sequence>
<feature type="chain" id="PRO_5029744259" description="Chitinase" evidence="1">
    <location>
        <begin position="28"/>
        <end position="338"/>
    </location>
</feature>
<organism evidence="2 3">
    <name type="scientific">Perkinsus chesapeaki</name>
    <name type="common">Clam parasite</name>
    <name type="synonym">Perkinsus andrewsi</name>
    <dbReference type="NCBI Taxonomy" id="330153"/>
    <lineage>
        <taxon>Eukaryota</taxon>
        <taxon>Sar</taxon>
        <taxon>Alveolata</taxon>
        <taxon>Perkinsozoa</taxon>
        <taxon>Perkinsea</taxon>
        <taxon>Perkinsida</taxon>
        <taxon>Perkinsidae</taxon>
        <taxon>Perkinsus</taxon>
    </lineage>
</organism>
<evidence type="ECO:0000313" key="3">
    <source>
        <dbReference type="Proteomes" id="UP000591131"/>
    </source>
</evidence>
<evidence type="ECO:0000313" key="2">
    <source>
        <dbReference type="EMBL" id="KAF4677365.1"/>
    </source>
</evidence>
<gene>
    <name evidence="2" type="ORF">FOL47_001951</name>
</gene>
<dbReference type="EMBL" id="JAAPAO010000015">
    <property type="protein sequence ID" value="KAF4677365.1"/>
    <property type="molecule type" value="Genomic_DNA"/>
</dbReference>
<keyword evidence="3" id="KW-1185">Reference proteome</keyword>
<keyword evidence="1" id="KW-0732">Signal</keyword>
<protein>
    <recommendedName>
        <fullName evidence="4">Chitinase</fullName>
    </recommendedName>
</protein>
<evidence type="ECO:0000256" key="1">
    <source>
        <dbReference type="SAM" id="SignalP"/>
    </source>
</evidence>
<comment type="caution">
    <text evidence="2">The sequence shown here is derived from an EMBL/GenBank/DDBJ whole genome shotgun (WGS) entry which is preliminary data.</text>
</comment>